<dbReference type="PANTHER" id="PTHR43248:SF2">
    <property type="entry name" value="PROLYL AMINOPEPTIDASE"/>
    <property type="match status" value="1"/>
</dbReference>
<protein>
    <submittedName>
        <fullName evidence="4">Pimeloyl-ACP methyl ester carboxylesterase</fullName>
    </submittedName>
</protein>
<gene>
    <name evidence="4" type="ORF">DFJ64_0403</name>
</gene>
<dbReference type="RefSeq" id="WP_115848891.1">
    <property type="nucleotide sequence ID" value="NZ_QTUC01000001.1"/>
</dbReference>
<dbReference type="InterPro" id="IPR051601">
    <property type="entry name" value="Serine_prot/Carboxylest_S33"/>
</dbReference>
<dbReference type="InterPro" id="IPR029058">
    <property type="entry name" value="AB_hydrolase_fold"/>
</dbReference>
<comment type="similarity">
    <text evidence="1">Belongs to the peptidase S33 family.</text>
</comment>
<dbReference type="GO" id="GO:0004177">
    <property type="term" value="F:aminopeptidase activity"/>
    <property type="evidence" value="ECO:0007669"/>
    <property type="project" value="UniProtKB-EC"/>
</dbReference>
<dbReference type="PRINTS" id="PR00793">
    <property type="entry name" value="PROAMNOPTASE"/>
</dbReference>
<evidence type="ECO:0000256" key="2">
    <source>
        <dbReference type="ARBA" id="ARBA00022801"/>
    </source>
</evidence>
<accession>A0A3D9VA57</accession>
<keyword evidence="5" id="KW-1185">Reference proteome</keyword>
<comment type="caution">
    <text evidence="4">The sequence shown here is derived from an EMBL/GenBank/DDBJ whole genome shotgun (WGS) entry which is preliminary data.</text>
</comment>
<evidence type="ECO:0000313" key="5">
    <source>
        <dbReference type="Proteomes" id="UP000256485"/>
    </source>
</evidence>
<proteinExistence type="inferred from homology"/>
<organism evidence="4 5">
    <name type="scientific">Thermasporomyces composti</name>
    <dbReference type="NCBI Taxonomy" id="696763"/>
    <lineage>
        <taxon>Bacteria</taxon>
        <taxon>Bacillati</taxon>
        <taxon>Actinomycetota</taxon>
        <taxon>Actinomycetes</taxon>
        <taxon>Propionibacteriales</taxon>
        <taxon>Nocardioidaceae</taxon>
        <taxon>Thermasporomyces</taxon>
    </lineage>
</organism>
<dbReference type="InterPro" id="IPR000073">
    <property type="entry name" value="AB_hydrolase_1"/>
</dbReference>
<dbReference type="SUPFAM" id="SSF53474">
    <property type="entry name" value="alpha/beta-Hydrolases"/>
    <property type="match status" value="1"/>
</dbReference>
<evidence type="ECO:0000259" key="3">
    <source>
        <dbReference type="Pfam" id="PF00561"/>
    </source>
</evidence>
<evidence type="ECO:0000256" key="1">
    <source>
        <dbReference type="ARBA" id="ARBA00010088"/>
    </source>
</evidence>
<reference evidence="4 5" key="1">
    <citation type="submission" date="2018-08" db="EMBL/GenBank/DDBJ databases">
        <title>Sequencing the genomes of 1000 actinobacteria strains.</title>
        <authorList>
            <person name="Klenk H.-P."/>
        </authorList>
    </citation>
    <scope>NUCLEOTIDE SEQUENCE [LARGE SCALE GENOMIC DNA]</scope>
    <source>
        <strain evidence="4 5">DSM 22891</strain>
    </source>
</reference>
<feature type="domain" description="AB hydrolase-1" evidence="3">
    <location>
        <begin position="50"/>
        <end position="247"/>
    </location>
</feature>
<dbReference type="PANTHER" id="PTHR43248">
    <property type="entry name" value="2-SUCCINYL-6-HYDROXY-2,4-CYCLOHEXADIENE-1-CARBOXYLATE SYNTHASE"/>
    <property type="match status" value="1"/>
</dbReference>
<evidence type="ECO:0000313" key="4">
    <source>
        <dbReference type="EMBL" id="REF35034.1"/>
    </source>
</evidence>
<dbReference type="InterPro" id="IPR002410">
    <property type="entry name" value="Peptidase_S33"/>
</dbReference>
<dbReference type="AlphaFoldDB" id="A0A3D9VA57"/>
<dbReference type="OrthoDB" id="9796770at2"/>
<dbReference type="Pfam" id="PF00561">
    <property type="entry name" value="Abhydrolase_1"/>
    <property type="match status" value="1"/>
</dbReference>
<dbReference type="GO" id="GO:0006508">
    <property type="term" value="P:proteolysis"/>
    <property type="evidence" value="ECO:0007669"/>
    <property type="project" value="InterPro"/>
</dbReference>
<dbReference type="Proteomes" id="UP000256485">
    <property type="component" value="Unassembled WGS sequence"/>
</dbReference>
<dbReference type="EMBL" id="QTUC01000001">
    <property type="protein sequence ID" value="REF35034.1"/>
    <property type="molecule type" value="Genomic_DNA"/>
</dbReference>
<name>A0A3D9VA57_THECX</name>
<sequence length="427" mass="48072">MKVRTYRQRDLVCTEYFLEVPLDHRRPDGEHIEVYAREVVDAAKADANLPRLLFLQGGPGGKGHRPKDRSSWLGRALEDFRVVILDQRGTGLSTPANRQTLARRGGPEAQAEYLSHFRADAIVADAERLRRELQGDEPWSVLGQSFGGFCTLTYLSFAPEGLREAFITGGLPGLSSTADEVYRLTYQRTVERNLAYFARHPADRELCARIVRHLREKDVRLPTGERLSPRRFQSLGMRLGMRADFDALHYLLEEAFVDGVDGPELSDTFLAGVGAAVSFATNPLYAVLHEAIYCQGTASAWSAERLYAERPEFALDDDTPFLFTGEMIYPFFFAEDPALVPLREAADLLAAKDDWPRLYDPDRLARNEVPTFAAIYYDDMYVPRELSLQTAAAVGRLTPWITNEHDHDGLRVADVLDHLLTLARQAP</sequence>
<dbReference type="Gene3D" id="3.40.50.1820">
    <property type="entry name" value="alpha/beta hydrolase"/>
    <property type="match status" value="1"/>
</dbReference>
<keyword evidence="2" id="KW-0378">Hydrolase</keyword>